<dbReference type="EMBL" id="OK149171">
    <property type="protein sequence ID" value="UCR75548.1"/>
    <property type="molecule type" value="Genomic_DNA"/>
</dbReference>
<evidence type="ECO:0000313" key="2">
    <source>
        <dbReference type="Proteomes" id="UP000827952"/>
    </source>
</evidence>
<accession>A0AAE9C0J0</accession>
<reference evidence="1" key="1">
    <citation type="submission" date="2021-09" db="EMBL/GenBank/DDBJ databases">
        <title>Complete genome analysis of a novel Alcaligenes phage vB_Af_QDWS595.</title>
        <authorList>
            <person name="Jing Y."/>
            <person name="Wang J."/>
        </authorList>
    </citation>
    <scope>NUCLEOTIDE SEQUENCE</scope>
</reference>
<organism evidence="1 2">
    <name type="scientific">Alcaligenes phage vB_Af_QDWS595</name>
    <dbReference type="NCBI Taxonomy" id="2877946"/>
    <lineage>
        <taxon>Viruses</taxon>
        <taxon>Duplodnaviria</taxon>
        <taxon>Heunggongvirae</taxon>
        <taxon>Uroviricota</taxon>
        <taxon>Caudoviricetes</taxon>
        <taxon>Schitoviridae</taxon>
        <taxon>Petruschkyvirus</taxon>
        <taxon>Petruschkyvirus QDWS595</taxon>
    </lineage>
</organism>
<sequence>MKNSKPRIKKVNGLWGVKPIWLPNGAGKELNWLATCWCINKNRNLLMELNK</sequence>
<proteinExistence type="predicted"/>
<protein>
    <submittedName>
        <fullName evidence="1">Uncharacterized protein</fullName>
    </submittedName>
</protein>
<keyword evidence="2" id="KW-1185">Reference proteome</keyword>
<name>A0AAE9C0J0_9CAUD</name>
<dbReference type="Proteomes" id="UP000827952">
    <property type="component" value="Segment"/>
</dbReference>
<gene>
    <name evidence="1" type="ORF">vBAfaPQDWS595_64</name>
</gene>
<evidence type="ECO:0000313" key="1">
    <source>
        <dbReference type="EMBL" id="UCR75548.1"/>
    </source>
</evidence>